<reference evidence="3" key="1">
    <citation type="submission" date="2012-06" db="EMBL/GenBank/DDBJ databases">
        <title>Complete sequence of chromosome of Desulfomonile tiedjei DSM 6799.</title>
        <authorList>
            <person name="Lucas S."/>
            <person name="Copeland A."/>
            <person name="Lapidus A."/>
            <person name="Glavina del Rio T."/>
            <person name="Dalin E."/>
            <person name="Tice H."/>
            <person name="Bruce D."/>
            <person name="Goodwin L."/>
            <person name="Pitluck S."/>
            <person name="Peters L."/>
            <person name="Ovchinnikova G."/>
            <person name="Zeytun A."/>
            <person name="Lu M."/>
            <person name="Kyrpides N."/>
            <person name="Mavromatis K."/>
            <person name="Ivanova N."/>
            <person name="Brettin T."/>
            <person name="Detter J.C."/>
            <person name="Han C."/>
            <person name="Larimer F."/>
            <person name="Land M."/>
            <person name="Hauser L."/>
            <person name="Markowitz V."/>
            <person name="Cheng J.-F."/>
            <person name="Hugenholtz P."/>
            <person name="Woyke T."/>
            <person name="Wu D."/>
            <person name="Spring S."/>
            <person name="Schroeder M."/>
            <person name="Brambilla E."/>
            <person name="Klenk H.-P."/>
            <person name="Eisen J.A."/>
        </authorList>
    </citation>
    <scope>NUCLEOTIDE SEQUENCE [LARGE SCALE GENOMIC DNA]</scope>
    <source>
        <strain evidence="3">ATCC 49306 / DSM 6799 / DCB-1</strain>
    </source>
</reference>
<evidence type="ECO:0000313" key="3">
    <source>
        <dbReference type="Proteomes" id="UP000006055"/>
    </source>
</evidence>
<accession>I4C799</accession>
<dbReference type="Proteomes" id="UP000006055">
    <property type="component" value="Chromosome"/>
</dbReference>
<dbReference type="RefSeq" id="WP_014810579.1">
    <property type="nucleotide sequence ID" value="NC_018025.1"/>
</dbReference>
<dbReference type="AlphaFoldDB" id="I4C799"/>
<organism evidence="2 3">
    <name type="scientific">Desulfomonile tiedjei (strain ATCC 49306 / DSM 6799 / DCB-1)</name>
    <dbReference type="NCBI Taxonomy" id="706587"/>
    <lineage>
        <taxon>Bacteria</taxon>
        <taxon>Pseudomonadati</taxon>
        <taxon>Thermodesulfobacteriota</taxon>
        <taxon>Desulfomonilia</taxon>
        <taxon>Desulfomonilales</taxon>
        <taxon>Desulfomonilaceae</taxon>
        <taxon>Desulfomonile</taxon>
    </lineage>
</organism>
<proteinExistence type="predicted"/>
<evidence type="ECO:0000313" key="2">
    <source>
        <dbReference type="EMBL" id="AFM25440.1"/>
    </source>
</evidence>
<sequence>MKKLLMTTAILLAAGIMVTAFPMNSDAFLGPIWTPGGCPGLGGGGSGCSSCYWGAGSYGVSYGGGFGWPAGGYGYGGYGRRGYYGAGVGVGSLYGGFGWGGRGGRTYGGIGFGW</sequence>
<keyword evidence="3" id="KW-1185">Reference proteome</keyword>
<dbReference type="HOGENOM" id="CLU_2117100_0_0_7"/>
<feature type="signal peptide" evidence="1">
    <location>
        <begin position="1"/>
        <end position="27"/>
    </location>
</feature>
<gene>
    <name evidence="2" type="ordered locus">Desti_2764</name>
</gene>
<dbReference type="KEGG" id="dti:Desti_2764"/>
<name>I4C799_DESTA</name>
<dbReference type="EMBL" id="CP003360">
    <property type="protein sequence ID" value="AFM25440.1"/>
    <property type="molecule type" value="Genomic_DNA"/>
</dbReference>
<keyword evidence="1" id="KW-0732">Signal</keyword>
<protein>
    <submittedName>
        <fullName evidence="2">Uncharacterized protein</fullName>
    </submittedName>
</protein>
<evidence type="ECO:0000256" key="1">
    <source>
        <dbReference type="SAM" id="SignalP"/>
    </source>
</evidence>
<feature type="chain" id="PRO_5003687023" evidence="1">
    <location>
        <begin position="28"/>
        <end position="114"/>
    </location>
</feature>